<keyword evidence="1" id="KW-0547">Nucleotide-binding</keyword>
<dbReference type="Proteomes" id="UP001631969">
    <property type="component" value="Unassembled WGS sequence"/>
</dbReference>
<evidence type="ECO:0000313" key="1">
    <source>
        <dbReference type="EMBL" id="MFM9329744.1"/>
    </source>
</evidence>
<keyword evidence="2" id="KW-1185">Reference proteome</keyword>
<evidence type="ECO:0000313" key="2">
    <source>
        <dbReference type="Proteomes" id="UP001631969"/>
    </source>
</evidence>
<accession>A0ACC7P2B4</accession>
<comment type="caution">
    <text evidence="1">The sequence shown here is derived from an EMBL/GenBank/DDBJ whole genome shotgun (WGS) entry which is preliminary data.</text>
</comment>
<keyword evidence="1" id="KW-0067">ATP-binding</keyword>
<name>A0ACC7P2B4_9BACL</name>
<protein>
    <submittedName>
        <fullName evidence="1">ABC transporter ATP-binding protein</fullName>
    </submittedName>
</protein>
<gene>
    <name evidence="1" type="ORF">ACI1P1_15725</name>
</gene>
<dbReference type="EMBL" id="JBJURJ010000009">
    <property type="protein sequence ID" value="MFM9329744.1"/>
    <property type="molecule type" value="Genomic_DNA"/>
</dbReference>
<reference evidence="1" key="1">
    <citation type="submission" date="2024-12" db="EMBL/GenBank/DDBJ databases">
        <authorList>
            <person name="Wu N."/>
        </authorList>
    </citation>
    <scope>NUCLEOTIDE SEQUENCE</scope>
    <source>
        <strain evidence="1">P15</strain>
    </source>
</reference>
<organism evidence="1 2">
    <name type="scientific">Paenibacillus mesotrionivorans</name>
    <dbReference type="NCBI Taxonomy" id="3160968"/>
    <lineage>
        <taxon>Bacteria</taxon>
        <taxon>Bacillati</taxon>
        <taxon>Bacillota</taxon>
        <taxon>Bacilli</taxon>
        <taxon>Bacillales</taxon>
        <taxon>Paenibacillaceae</taxon>
        <taxon>Paenibacillus</taxon>
    </lineage>
</organism>
<sequence>MKKAMIELHGVRKDFVVSDRRLPILHIPQWNVEAGGRLALLGPSGSGKSTVLHLLSGILRADRGELRVADTPLHELNEAERDRFRLRHVGYIMQDFHLIGSLTAAENVELMLPPGKRGERRKLLRDWFGRVGLADRMDHLPGQLSRGQQQRTAIVRALIGEPPLVLADEPTGSLDFESAELVMRLLLELCADQGSTLVAVTHDLHLAQLFPERIGIGAINTVLAAHSSARQEDPPLRKEALEA</sequence>
<proteinExistence type="predicted"/>